<evidence type="ECO:0000313" key="4">
    <source>
        <dbReference type="EMBL" id="QNM05111.1"/>
    </source>
</evidence>
<dbReference type="RefSeq" id="WP_249301918.1">
    <property type="nucleotide sequence ID" value="NZ_CP060634.1"/>
</dbReference>
<dbReference type="GO" id="GO:0055052">
    <property type="term" value="C:ATP-binding cassette (ABC) transporter complex, substrate-binding subunit-containing"/>
    <property type="evidence" value="ECO:0007669"/>
    <property type="project" value="TreeGrafter"/>
</dbReference>
<keyword evidence="2 4" id="KW-0067">ATP-binding</keyword>
<dbReference type="Proteomes" id="UP000515823">
    <property type="component" value="Chromosome"/>
</dbReference>
<dbReference type="SUPFAM" id="SSF52540">
    <property type="entry name" value="P-loop containing nucleoside triphosphate hydrolases"/>
    <property type="match status" value="1"/>
</dbReference>
<evidence type="ECO:0000256" key="1">
    <source>
        <dbReference type="ARBA" id="ARBA00022741"/>
    </source>
</evidence>
<dbReference type="Gene3D" id="3.40.50.300">
    <property type="entry name" value="P-loop containing nucleotide triphosphate hydrolases"/>
    <property type="match status" value="1"/>
</dbReference>
<accession>A0A7G9G2S9</accession>
<dbReference type="EMBL" id="CP060634">
    <property type="protein sequence ID" value="QNM05111.1"/>
    <property type="molecule type" value="Genomic_DNA"/>
</dbReference>
<dbReference type="SMART" id="SM00382">
    <property type="entry name" value="AAA"/>
    <property type="match status" value="1"/>
</dbReference>
<dbReference type="GO" id="GO:0016887">
    <property type="term" value="F:ATP hydrolysis activity"/>
    <property type="evidence" value="ECO:0007669"/>
    <property type="project" value="InterPro"/>
</dbReference>
<sequence length="324" mass="36223">MADISFRNVTKTFPNGKAAVKNFNLDIADGEFLVLTGPSGSGKVTVLRMIAGMEPVSGGELRIDGELVEDGKIQKRNVGMIFQHFTLYPGMTVYDNMAFAMKLRRVPEEEIRRAVEETAALFRIEKLLSCYPRELTELQKQYVAMARAQVHHPEAFLLLDLLGNLEFSARAKARNRLKELYKELGTTLIYVTDNAQEAAHMGARTVVMHHGQIEQAGTVEELLESPCNLFVAQFMNEPGFYTSEVKIVKGHTAVEALGDKFSLDVPSEWVPKLERAGCIGRRVLMGYTVTAGNVPEDEDMPEEMAPEPDSKVFFFDKETEKVIV</sequence>
<proteinExistence type="predicted"/>
<dbReference type="GO" id="GO:0005524">
    <property type="term" value="F:ATP binding"/>
    <property type="evidence" value="ECO:0007669"/>
    <property type="project" value="UniProtKB-KW"/>
</dbReference>
<dbReference type="InterPro" id="IPR047641">
    <property type="entry name" value="ABC_transpr_MalK/UgpC-like"/>
</dbReference>
<reference evidence="4 5" key="1">
    <citation type="submission" date="2020-08" db="EMBL/GenBank/DDBJ databases">
        <authorList>
            <person name="Liu C."/>
            <person name="Sun Q."/>
        </authorList>
    </citation>
    <scope>NUCLEOTIDE SEQUENCE [LARGE SCALE GENOMIC DNA]</scope>
    <source>
        <strain evidence="4 5">NSJ-38</strain>
    </source>
</reference>
<keyword evidence="5" id="KW-1185">Reference proteome</keyword>
<gene>
    <name evidence="4" type="ORF">H9Q78_11745</name>
</gene>
<organism evidence="4 5">
    <name type="scientific">Qiania dongpingensis</name>
    <dbReference type="NCBI Taxonomy" id="2763669"/>
    <lineage>
        <taxon>Bacteria</taxon>
        <taxon>Bacillati</taxon>
        <taxon>Bacillota</taxon>
        <taxon>Clostridia</taxon>
        <taxon>Lachnospirales</taxon>
        <taxon>Lachnospiraceae</taxon>
        <taxon>Qiania</taxon>
    </lineage>
</organism>
<dbReference type="InterPro" id="IPR003593">
    <property type="entry name" value="AAA+_ATPase"/>
</dbReference>
<evidence type="ECO:0000313" key="5">
    <source>
        <dbReference type="Proteomes" id="UP000515823"/>
    </source>
</evidence>
<dbReference type="InterPro" id="IPR003439">
    <property type="entry name" value="ABC_transporter-like_ATP-bd"/>
</dbReference>
<name>A0A7G9G2S9_9FIRM</name>
<evidence type="ECO:0000256" key="2">
    <source>
        <dbReference type="ARBA" id="ARBA00022840"/>
    </source>
</evidence>
<dbReference type="PANTHER" id="PTHR43875">
    <property type="entry name" value="MALTODEXTRIN IMPORT ATP-BINDING PROTEIN MSMX"/>
    <property type="match status" value="1"/>
</dbReference>
<protein>
    <submittedName>
        <fullName evidence="4">ABC transporter ATP-binding protein</fullName>
    </submittedName>
</protein>
<evidence type="ECO:0000259" key="3">
    <source>
        <dbReference type="PROSITE" id="PS50893"/>
    </source>
</evidence>
<dbReference type="KEGG" id="qdo:H9Q78_11745"/>
<dbReference type="InterPro" id="IPR027417">
    <property type="entry name" value="P-loop_NTPase"/>
</dbReference>
<feature type="domain" description="ABC transporter" evidence="3">
    <location>
        <begin position="4"/>
        <end position="235"/>
    </location>
</feature>
<dbReference type="AlphaFoldDB" id="A0A7G9G2S9"/>
<dbReference type="Pfam" id="PF00005">
    <property type="entry name" value="ABC_tran"/>
    <property type="match status" value="1"/>
</dbReference>
<dbReference type="PANTHER" id="PTHR43875:SF1">
    <property type="entry name" value="OSMOPROTECTIVE COMPOUNDS UPTAKE ATP-BINDING PROTEIN GGTA"/>
    <property type="match status" value="1"/>
</dbReference>
<dbReference type="PROSITE" id="PS50893">
    <property type="entry name" value="ABC_TRANSPORTER_2"/>
    <property type="match status" value="1"/>
</dbReference>
<keyword evidence="1" id="KW-0547">Nucleotide-binding</keyword>